<reference evidence="4" key="3">
    <citation type="submission" date="2014-09" db="EMBL/GenBank/DDBJ databases">
        <authorList>
            <person name="Magalhaes I.L.F."/>
            <person name="Oliveira U."/>
            <person name="Santos F.R."/>
            <person name="Vidigal T.H.D.A."/>
            <person name="Brescovit A.D."/>
            <person name="Santos A.J."/>
        </authorList>
    </citation>
    <scope>NUCLEOTIDE SEQUENCE</scope>
</reference>
<evidence type="ECO:0000313" key="4">
    <source>
        <dbReference type="EMBL" id="JAG60620.1"/>
    </source>
</evidence>
<sequence length="190" mass="21719">MLSGFKNFAVQWIKVILFLLSLPVASAGIPRLTALVSKKRKGKKHVRFSTKIMARLFDPKSSACEYIKERYQSLGLRSGNFSYRRDAAIAETNGCGQLREENERFPYLKINQDLRMIPKVPEHDDIRVDKCTQKNYDDGAKKGLTLRSLQKRKHESHDDCRFEDGGSGCECHRKDPKRSKLNSSGSLKIQ</sequence>
<feature type="compositionally biased region" description="Basic and acidic residues" evidence="1">
    <location>
        <begin position="155"/>
        <end position="164"/>
    </location>
</feature>
<evidence type="ECO:0000256" key="1">
    <source>
        <dbReference type="SAM" id="MobiDB-lite"/>
    </source>
</evidence>
<reference evidence="3" key="1">
    <citation type="journal article" date="2014" name="PLoS ONE">
        <title>Transcriptome-Based Identification of ABC Transporters in the Western Tarnished Plant Bug Lygus hesperus.</title>
        <authorList>
            <person name="Hull J.J."/>
            <person name="Chaney K."/>
            <person name="Geib S.M."/>
            <person name="Fabrick J.A."/>
            <person name="Brent C.S."/>
            <person name="Walsh D."/>
            <person name="Lavine L.C."/>
        </authorList>
    </citation>
    <scope>NUCLEOTIDE SEQUENCE</scope>
</reference>
<protein>
    <submittedName>
        <fullName evidence="3">Uncharacterized protein</fullName>
    </submittedName>
</protein>
<dbReference type="EMBL" id="GBHO01035892">
    <property type="protein sequence ID" value="JAG07712.1"/>
    <property type="molecule type" value="Transcribed_RNA"/>
</dbReference>
<gene>
    <name evidence="3" type="ORF">CM83_7016</name>
</gene>
<feature type="signal peptide" evidence="2">
    <location>
        <begin position="1"/>
        <end position="27"/>
    </location>
</feature>
<name>A0A0A9WGZ1_LYGHE</name>
<evidence type="ECO:0000256" key="2">
    <source>
        <dbReference type="SAM" id="SignalP"/>
    </source>
</evidence>
<evidence type="ECO:0000313" key="3">
    <source>
        <dbReference type="EMBL" id="JAG07712.1"/>
    </source>
</evidence>
<feature type="compositionally biased region" description="Polar residues" evidence="1">
    <location>
        <begin position="181"/>
        <end position="190"/>
    </location>
</feature>
<reference evidence="3" key="2">
    <citation type="submission" date="2014-07" db="EMBL/GenBank/DDBJ databases">
        <authorList>
            <person name="Hull J."/>
        </authorList>
    </citation>
    <scope>NUCLEOTIDE SEQUENCE</scope>
</reference>
<organism evidence="3">
    <name type="scientific">Lygus hesperus</name>
    <name type="common">Western plant bug</name>
    <dbReference type="NCBI Taxonomy" id="30085"/>
    <lineage>
        <taxon>Eukaryota</taxon>
        <taxon>Metazoa</taxon>
        <taxon>Ecdysozoa</taxon>
        <taxon>Arthropoda</taxon>
        <taxon>Hexapoda</taxon>
        <taxon>Insecta</taxon>
        <taxon>Pterygota</taxon>
        <taxon>Neoptera</taxon>
        <taxon>Paraneoptera</taxon>
        <taxon>Hemiptera</taxon>
        <taxon>Heteroptera</taxon>
        <taxon>Panheteroptera</taxon>
        <taxon>Cimicomorpha</taxon>
        <taxon>Miridae</taxon>
        <taxon>Mirini</taxon>
        <taxon>Lygus</taxon>
    </lineage>
</organism>
<accession>A0A0A9WGZ1</accession>
<proteinExistence type="predicted"/>
<keyword evidence="2" id="KW-0732">Signal</keyword>
<feature type="region of interest" description="Disordered" evidence="1">
    <location>
        <begin position="153"/>
        <end position="190"/>
    </location>
</feature>
<dbReference type="AlphaFoldDB" id="A0A0A9WGZ1"/>
<dbReference type="EMBL" id="GBRD01005201">
    <property type="protein sequence ID" value="JAG60620.1"/>
    <property type="molecule type" value="Transcribed_RNA"/>
</dbReference>
<feature type="chain" id="PRO_5015033668" evidence="2">
    <location>
        <begin position="28"/>
        <end position="190"/>
    </location>
</feature>